<keyword evidence="2" id="KW-0057">Aromatic amino acid biosynthesis</keyword>
<name>A0A7I4B0W0_PHYPA</name>
<reference evidence="6 7" key="2">
    <citation type="journal article" date="2018" name="Plant J.">
        <title>The Physcomitrella patens chromosome-scale assembly reveals moss genome structure and evolution.</title>
        <authorList>
            <person name="Lang D."/>
            <person name="Ullrich K.K."/>
            <person name="Murat F."/>
            <person name="Fuchs J."/>
            <person name="Jenkins J."/>
            <person name="Haas F.B."/>
            <person name="Piednoel M."/>
            <person name="Gundlach H."/>
            <person name="Van Bel M."/>
            <person name="Meyberg R."/>
            <person name="Vives C."/>
            <person name="Morata J."/>
            <person name="Symeonidi A."/>
            <person name="Hiss M."/>
            <person name="Muchero W."/>
            <person name="Kamisugi Y."/>
            <person name="Saleh O."/>
            <person name="Blanc G."/>
            <person name="Decker E.L."/>
            <person name="van Gessel N."/>
            <person name="Grimwood J."/>
            <person name="Hayes R.D."/>
            <person name="Graham S.W."/>
            <person name="Gunter L.E."/>
            <person name="McDaniel S.F."/>
            <person name="Hoernstein S.N.W."/>
            <person name="Larsson A."/>
            <person name="Li F.W."/>
            <person name="Perroud P.F."/>
            <person name="Phillips J."/>
            <person name="Ranjan P."/>
            <person name="Rokshar D.S."/>
            <person name="Rothfels C.J."/>
            <person name="Schneider L."/>
            <person name="Shu S."/>
            <person name="Stevenson D.W."/>
            <person name="Thummler F."/>
            <person name="Tillich M."/>
            <person name="Villarreal Aguilar J.C."/>
            <person name="Widiez T."/>
            <person name="Wong G.K."/>
            <person name="Wymore A."/>
            <person name="Zhang Y."/>
            <person name="Zimmer A.D."/>
            <person name="Quatrano R.S."/>
            <person name="Mayer K.F.X."/>
            <person name="Goodstein D."/>
            <person name="Casacuberta J.M."/>
            <person name="Vandepoele K."/>
            <person name="Reski R."/>
            <person name="Cuming A.C."/>
            <person name="Tuskan G.A."/>
            <person name="Maumus F."/>
            <person name="Salse J."/>
            <person name="Schmutz J."/>
            <person name="Rensing S.A."/>
        </authorList>
    </citation>
    <scope>NUCLEOTIDE SEQUENCE [LARGE SCALE GENOMIC DNA]</scope>
    <source>
        <strain evidence="6 7">cv. Gransden 2004</strain>
    </source>
</reference>
<dbReference type="InterPro" id="IPR056179">
    <property type="entry name" value="DHQS_C"/>
</dbReference>
<dbReference type="GO" id="GO:0009073">
    <property type="term" value="P:aromatic amino acid family biosynthetic process"/>
    <property type="evidence" value="ECO:0007669"/>
    <property type="project" value="InterPro"/>
</dbReference>
<evidence type="ECO:0008006" key="8">
    <source>
        <dbReference type="Google" id="ProtNLM"/>
    </source>
</evidence>
<dbReference type="Gramene" id="Pp3c15_19890V3.12">
    <property type="protein sequence ID" value="Pp3c15_19890V3.12"/>
    <property type="gene ID" value="Pp3c15_19890"/>
</dbReference>
<dbReference type="InterPro" id="IPR002812">
    <property type="entry name" value="DHQS"/>
</dbReference>
<reference evidence="6 7" key="1">
    <citation type="journal article" date="2008" name="Science">
        <title>The Physcomitrella genome reveals evolutionary insights into the conquest of land by plants.</title>
        <authorList>
            <person name="Rensing S."/>
            <person name="Lang D."/>
            <person name="Zimmer A."/>
            <person name="Terry A."/>
            <person name="Salamov A."/>
            <person name="Shapiro H."/>
            <person name="Nishiyama T."/>
            <person name="Perroud P.-F."/>
            <person name="Lindquist E."/>
            <person name="Kamisugi Y."/>
            <person name="Tanahashi T."/>
            <person name="Sakakibara K."/>
            <person name="Fujita T."/>
            <person name="Oishi K."/>
            <person name="Shin-I T."/>
            <person name="Kuroki Y."/>
            <person name="Toyoda A."/>
            <person name="Suzuki Y."/>
            <person name="Hashimoto A."/>
            <person name="Yamaguchi K."/>
            <person name="Sugano A."/>
            <person name="Kohara Y."/>
            <person name="Fujiyama A."/>
            <person name="Anterola A."/>
            <person name="Aoki S."/>
            <person name="Ashton N."/>
            <person name="Barbazuk W.B."/>
            <person name="Barker E."/>
            <person name="Bennetzen J."/>
            <person name="Bezanilla M."/>
            <person name="Blankenship R."/>
            <person name="Cho S.H."/>
            <person name="Dutcher S."/>
            <person name="Estelle M."/>
            <person name="Fawcett J.A."/>
            <person name="Gundlach H."/>
            <person name="Hanada K."/>
            <person name="Heyl A."/>
            <person name="Hicks K.A."/>
            <person name="Hugh J."/>
            <person name="Lohr M."/>
            <person name="Mayer K."/>
            <person name="Melkozernov A."/>
            <person name="Murata T."/>
            <person name="Nelson D."/>
            <person name="Pils B."/>
            <person name="Prigge M."/>
            <person name="Reiss B."/>
            <person name="Renner T."/>
            <person name="Rombauts S."/>
            <person name="Rushton P."/>
            <person name="Sanderfoot A."/>
            <person name="Schween G."/>
            <person name="Shiu S.-H."/>
            <person name="Stueber K."/>
            <person name="Theodoulou F.L."/>
            <person name="Tu H."/>
            <person name="Van de Peer Y."/>
            <person name="Verrier P.J."/>
            <person name="Waters E."/>
            <person name="Wood A."/>
            <person name="Yang L."/>
            <person name="Cove D."/>
            <person name="Cuming A."/>
            <person name="Hasebe M."/>
            <person name="Lucas S."/>
            <person name="Mishler D.B."/>
            <person name="Reski R."/>
            <person name="Grigoriev I."/>
            <person name="Quatrano R.S."/>
            <person name="Boore J.L."/>
        </authorList>
    </citation>
    <scope>NUCLEOTIDE SEQUENCE [LARGE SCALE GENOMIC DNA]</scope>
    <source>
        <strain evidence="6 7">cv. Gransden 2004</strain>
    </source>
</reference>
<keyword evidence="7" id="KW-1185">Reference proteome</keyword>
<protein>
    <recommendedName>
        <fullName evidence="8">3-dehydroquinate synthase</fullName>
    </recommendedName>
</protein>
<evidence type="ECO:0000256" key="2">
    <source>
        <dbReference type="ARBA" id="ARBA00023141"/>
    </source>
</evidence>
<dbReference type="InterPro" id="IPR014729">
    <property type="entry name" value="Rossmann-like_a/b/a_fold"/>
</dbReference>
<evidence type="ECO:0000313" key="7">
    <source>
        <dbReference type="Proteomes" id="UP000006727"/>
    </source>
</evidence>
<dbReference type="Gramene" id="Pp3c15_19890V3.11">
    <property type="protein sequence ID" value="Pp3c15_19890V3.11"/>
    <property type="gene ID" value="Pp3c15_19890"/>
</dbReference>
<dbReference type="EnsemblPlants" id="Pp3c15_19890V3.12">
    <property type="protein sequence ID" value="Pp3c15_19890V3.12"/>
    <property type="gene ID" value="Pp3c15_19890"/>
</dbReference>
<sequence length="748" mass="82604">MAEMEAEVMMEDGASEPRPQQEMHPGVVLVALDVNKDISTQALNWAFMNAVRPGDTVCIVGILSHVLNPMGYKCRLDENSWLGANRRILENELSSKRLALLNIEDLKECCEKAQVQIVIDVKPGLHPKMIVVEEAKKFGAHHVVLDRKMKQDRKYFIDNLTCFVTRVRNSGGVDYVRQFAIAAPGSSLSKHSSFNSSLRGSSMSSTTYNQDLKDLMQGGGPLSWRRQDSIASTGTTRSRPSFEFDRNRIDEPLVVANHDLRLSTTVDEPIFEIPRSRNIGDSHHHEPLYSRDRRLEEAKTPRLPHSSSLPVSKALTVQTCVPKTNPFSRSMSVDRVASGRIGSREKAAKSVWVWTSSKDVMMAAVETGWTTFVFTIDTKDLADDWILLAKIRPLYLDGGQIVDSHNRQVAALGHEFASGEQIDYLPSLMGRAEVVVMSALDSQVAAAERMVAAFLNSSTALYAVVNSTSDARTYLEALGKGTDGVVLHTDDPSQIYQLGTYLKKREETTMGVRMVNAMVTAVEPVGLGDRVTVDLCHLLQPGEGLLVGSFARALFLVHSECSDIDPTASRPFRVNAGPVHAYVGMAGGVTSYLSELHTGSQVLVVDAQGRSRTVLVGRVKIEQRPLLLVEVEVEGQRHSVLLQNSENVCLVTPGEGMNGKPVRVTSLKVGHSLLLNLQDEANDADEQNHPKHVVERSMRDEPTVLEAYKSFVIFQHLGYTCGLVPPLQRFLSVNQLLLVVREENLHSL</sequence>
<evidence type="ECO:0000259" key="5">
    <source>
        <dbReference type="Pfam" id="PF26558"/>
    </source>
</evidence>
<dbReference type="GO" id="GO:0003856">
    <property type="term" value="F:3-dehydroquinate synthase activity"/>
    <property type="evidence" value="ECO:0007669"/>
    <property type="project" value="InterPro"/>
</dbReference>
<accession>A0A7I4B0W0</accession>
<proteinExistence type="predicted"/>
<feature type="domain" description="3-dehydroquinate synthase C-terminal" evidence="5">
    <location>
        <begin position="517"/>
        <end position="681"/>
    </location>
</feature>
<reference evidence="6" key="3">
    <citation type="submission" date="2020-12" db="UniProtKB">
        <authorList>
            <consortium name="EnsemblPlants"/>
        </authorList>
    </citation>
    <scope>IDENTIFICATION</scope>
</reference>
<evidence type="ECO:0000313" key="6">
    <source>
        <dbReference type="EnsemblPlants" id="Pp3c15_19890V3.11"/>
    </source>
</evidence>
<dbReference type="Gene3D" id="3.40.50.620">
    <property type="entry name" value="HUPs"/>
    <property type="match status" value="1"/>
</dbReference>
<dbReference type="AlphaFoldDB" id="A0A7I4B0W0"/>
<feature type="compositionally biased region" description="Acidic residues" evidence="3">
    <location>
        <begin position="1"/>
        <end position="14"/>
    </location>
</feature>
<organism evidence="6 7">
    <name type="scientific">Physcomitrium patens</name>
    <name type="common">Spreading-leaved earth moss</name>
    <name type="synonym">Physcomitrella patens</name>
    <dbReference type="NCBI Taxonomy" id="3218"/>
    <lineage>
        <taxon>Eukaryota</taxon>
        <taxon>Viridiplantae</taxon>
        <taxon>Streptophyta</taxon>
        <taxon>Embryophyta</taxon>
        <taxon>Bryophyta</taxon>
        <taxon>Bryophytina</taxon>
        <taxon>Bryopsida</taxon>
        <taxon>Funariidae</taxon>
        <taxon>Funariales</taxon>
        <taxon>Funariaceae</taxon>
        <taxon>Physcomitrium</taxon>
    </lineage>
</organism>
<dbReference type="Pfam" id="PF01959">
    <property type="entry name" value="DHQS"/>
    <property type="match status" value="1"/>
</dbReference>
<evidence type="ECO:0000259" key="4">
    <source>
        <dbReference type="Pfam" id="PF01959"/>
    </source>
</evidence>
<dbReference type="PANTHER" id="PTHR33563:SF1">
    <property type="entry name" value="3-DEHYDROQUINATE SYNTHASE"/>
    <property type="match status" value="1"/>
</dbReference>
<evidence type="ECO:0000256" key="3">
    <source>
        <dbReference type="SAM" id="MobiDB-lite"/>
    </source>
</evidence>
<dbReference type="EMBL" id="ABEU02000015">
    <property type="status" value="NOT_ANNOTATED_CDS"/>
    <property type="molecule type" value="Genomic_DNA"/>
</dbReference>
<evidence type="ECO:0000256" key="1">
    <source>
        <dbReference type="ARBA" id="ARBA00022605"/>
    </source>
</evidence>
<keyword evidence="1" id="KW-0028">Amino-acid biosynthesis</keyword>
<dbReference type="GO" id="GO:0016491">
    <property type="term" value="F:oxidoreductase activity"/>
    <property type="evidence" value="ECO:0007669"/>
    <property type="project" value="InterPro"/>
</dbReference>
<feature type="domain" description="3-dehydroquinate synthase N-terminal" evidence="4">
    <location>
        <begin position="349"/>
        <end position="500"/>
    </location>
</feature>
<dbReference type="Proteomes" id="UP000006727">
    <property type="component" value="Chromosome 15"/>
</dbReference>
<dbReference type="PANTHER" id="PTHR33563">
    <property type="match status" value="1"/>
</dbReference>
<gene>
    <name evidence="6" type="primary">LOC112292584</name>
</gene>
<feature type="region of interest" description="Disordered" evidence="3">
    <location>
        <begin position="1"/>
        <end position="22"/>
    </location>
</feature>
<dbReference type="Pfam" id="PF26558">
    <property type="entry name" value="DHQS_2nd"/>
    <property type="match status" value="1"/>
</dbReference>
<dbReference type="InterPro" id="IPR030960">
    <property type="entry name" value="DHQS/DOIS_N"/>
</dbReference>
<dbReference type="EnsemblPlants" id="Pp3c15_19890V3.11">
    <property type="protein sequence ID" value="Pp3c15_19890V3.11"/>
    <property type="gene ID" value="Pp3c15_19890"/>
</dbReference>